<evidence type="ECO:0000256" key="7">
    <source>
        <dbReference type="RuleBase" id="RU364069"/>
    </source>
</evidence>
<feature type="active site" description="Proton acceptor" evidence="5">
    <location>
        <position position="62"/>
    </location>
</feature>
<dbReference type="AlphaFoldDB" id="A0A1C3K1Q7"/>
<dbReference type="CDD" id="cd00438">
    <property type="entry name" value="cupin_RmlC"/>
    <property type="match status" value="1"/>
</dbReference>
<comment type="similarity">
    <text evidence="7">Belongs to the dTDP-4-dehydrorhamnose 3,5-epimerase family.</text>
</comment>
<evidence type="ECO:0000256" key="3">
    <source>
        <dbReference type="ARBA" id="ARBA00012098"/>
    </source>
</evidence>
<dbReference type="Proteomes" id="UP000078558">
    <property type="component" value="Chromosome I"/>
</dbReference>
<comment type="pathway">
    <text evidence="7">Carbohydrate biosynthesis; dTDP-L-rhamnose biosynthesis.</text>
</comment>
<dbReference type="STRING" id="1851544.ODI_03996"/>
<dbReference type="GO" id="GO:0019305">
    <property type="term" value="P:dTDP-rhamnose biosynthetic process"/>
    <property type="evidence" value="ECO:0007669"/>
    <property type="project" value="UniProtKB-UniRule"/>
</dbReference>
<feature type="active site" description="Proton donor" evidence="5">
    <location>
        <position position="132"/>
    </location>
</feature>
<keyword evidence="10" id="KW-1185">Reference proteome</keyword>
<evidence type="ECO:0000313" key="10">
    <source>
        <dbReference type="Proteomes" id="UP000078558"/>
    </source>
</evidence>
<dbReference type="PANTHER" id="PTHR21047">
    <property type="entry name" value="DTDP-6-DEOXY-D-GLUCOSE-3,5 EPIMERASE"/>
    <property type="match status" value="1"/>
</dbReference>
<evidence type="ECO:0000256" key="2">
    <source>
        <dbReference type="ARBA" id="ARBA00001997"/>
    </source>
</evidence>
<evidence type="ECO:0000313" key="9">
    <source>
        <dbReference type="EMBL" id="SOE46400.1"/>
    </source>
</evidence>
<evidence type="ECO:0000256" key="1">
    <source>
        <dbReference type="ARBA" id="ARBA00001298"/>
    </source>
</evidence>
<dbReference type="InterPro" id="IPR014710">
    <property type="entry name" value="RmlC-like_jellyroll"/>
</dbReference>
<name>A0A1C3K1Q7_9BURK</name>
<reference evidence="8 10" key="1">
    <citation type="submission" date="2016-06" db="EMBL/GenBank/DDBJ databases">
        <authorList>
            <person name="Kjaerup R.B."/>
            <person name="Dalgaard T.S."/>
            <person name="Juul-Madsen H.R."/>
        </authorList>
    </citation>
    <scope>NUCLEOTIDE SEQUENCE [LARGE SCALE GENOMIC DNA]</scope>
    <source>
        <strain evidence="8">Orrdi1</strain>
    </source>
</reference>
<dbReference type="PANTHER" id="PTHR21047:SF2">
    <property type="entry name" value="THYMIDINE DIPHOSPHO-4-KETO-RHAMNOSE 3,5-EPIMERASE"/>
    <property type="match status" value="1"/>
</dbReference>
<dbReference type="InterPro" id="IPR011051">
    <property type="entry name" value="RmlC_Cupin_sf"/>
</dbReference>
<protein>
    <recommendedName>
        <fullName evidence="4 7">dTDP-4-dehydrorhamnose 3,5-epimerase</fullName>
        <ecNumber evidence="3 7">5.1.3.13</ecNumber>
    </recommendedName>
    <alternativeName>
        <fullName evidence="7">Thymidine diphospho-4-keto-rhamnose 3,5-epimerase</fullName>
    </alternativeName>
</protein>
<dbReference type="GO" id="GO:0008830">
    <property type="term" value="F:dTDP-4-dehydrorhamnose 3,5-epimerase activity"/>
    <property type="evidence" value="ECO:0007669"/>
    <property type="project" value="UniProtKB-UniRule"/>
</dbReference>
<proteinExistence type="inferred from homology"/>
<dbReference type="Pfam" id="PF00908">
    <property type="entry name" value="dTDP_sugar_isom"/>
    <property type="match status" value="1"/>
</dbReference>
<dbReference type="EMBL" id="FLRC01000019">
    <property type="protein sequence ID" value="SBT25450.1"/>
    <property type="molecule type" value="Genomic_DNA"/>
</dbReference>
<evidence type="ECO:0000256" key="6">
    <source>
        <dbReference type="PIRSR" id="PIRSR600888-3"/>
    </source>
</evidence>
<dbReference type="EC" id="5.1.3.13" evidence="3 7"/>
<reference evidence="9 10" key="2">
    <citation type="submission" date="2017-08" db="EMBL/GenBank/DDBJ databases">
        <authorList>
            <person name="de Groot N.N."/>
        </authorList>
    </citation>
    <scope>NUCLEOTIDE SEQUENCE [LARGE SCALE GENOMIC DNA]</scope>
    <source>
        <strain evidence="9">Orrdi1</strain>
    </source>
</reference>
<accession>A0A1C3K1Q7</accession>
<feature type="site" description="Participates in a stacking interaction with the thymidine ring of dTDP-4-oxo-6-deoxyglucose" evidence="6">
    <location>
        <position position="138"/>
    </location>
</feature>
<comment type="function">
    <text evidence="2 7">Catalyzes the epimerization of the C3' and C5'positions of dTDP-6-deoxy-D-xylo-4-hexulose, forming dTDP-6-deoxy-L-lyxo-4-hexulose.</text>
</comment>
<dbReference type="InterPro" id="IPR000888">
    <property type="entry name" value="RmlC-like"/>
</dbReference>
<dbReference type="KEGG" id="odi:ODI_R0286"/>
<evidence type="ECO:0000256" key="4">
    <source>
        <dbReference type="ARBA" id="ARBA00019595"/>
    </source>
</evidence>
<evidence type="ECO:0000256" key="5">
    <source>
        <dbReference type="PIRSR" id="PIRSR600888-1"/>
    </source>
</evidence>
<dbReference type="UniPathway" id="UPA00124"/>
<dbReference type="RefSeq" id="WP_067753442.1">
    <property type="nucleotide sequence ID" value="NZ_LT907988.1"/>
</dbReference>
<dbReference type="NCBIfam" id="TIGR01221">
    <property type="entry name" value="rmlC"/>
    <property type="match status" value="1"/>
</dbReference>
<dbReference type="OrthoDB" id="9800680at2"/>
<gene>
    <name evidence="8" type="ORF">ODI_03996</name>
    <name evidence="9" type="ORF">ODI_R0286</name>
</gene>
<keyword evidence="7 8" id="KW-0413">Isomerase</keyword>
<dbReference type="GO" id="GO:0005829">
    <property type="term" value="C:cytosol"/>
    <property type="evidence" value="ECO:0007669"/>
    <property type="project" value="TreeGrafter"/>
</dbReference>
<organism evidence="8 10">
    <name type="scientific">Orrella dioscoreae</name>
    <dbReference type="NCBI Taxonomy" id="1851544"/>
    <lineage>
        <taxon>Bacteria</taxon>
        <taxon>Pseudomonadati</taxon>
        <taxon>Pseudomonadota</taxon>
        <taxon>Betaproteobacteria</taxon>
        <taxon>Burkholderiales</taxon>
        <taxon>Alcaligenaceae</taxon>
        <taxon>Orrella</taxon>
    </lineage>
</organism>
<comment type="subunit">
    <text evidence="7">Homodimer.</text>
</comment>
<evidence type="ECO:0000313" key="8">
    <source>
        <dbReference type="EMBL" id="SBT25450.1"/>
    </source>
</evidence>
<dbReference type="EMBL" id="LT907988">
    <property type="protein sequence ID" value="SOE46400.1"/>
    <property type="molecule type" value="Genomic_DNA"/>
</dbReference>
<dbReference type="GO" id="GO:0000271">
    <property type="term" value="P:polysaccharide biosynthetic process"/>
    <property type="evidence" value="ECO:0007669"/>
    <property type="project" value="TreeGrafter"/>
</dbReference>
<dbReference type="SUPFAM" id="SSF51182">
    <property type="entry name" value="RmlC-like cupins"/>
    <property type="match status" value="1"/>
</dbReference>
<sequence>MNVIDTDLPDVKILEPVAYADERGFFFEVFNAERWPAALGPAPVFVQQNHSRSTRGVLRGLHWQARPSSQDKLVRVVAGAVQDVVVDIRPESPHFGRWTTVTLSAANRRQLWVPQGHAHGFLALEDDSDTLYDVTSPYRPDAERTLAWDDPSVGIQWPLLPGQSPILSAKDRQGLRLQDLKLKRAPPS</sequence>
<comment type="catalytic activity">
    <reaction evidence="1 7">
        <text>dTDP-4-dehydro-6-deoxy-alpha-D-glucose = dTDP-4-dehydro-beta-L-rhamnose</text>
        <dbReference type="Rhea" id="RHEA:16969"/>
        <dbReference type="ChEBI" id="CHEBI:57649"/>
        <dbReference type="ChEBI" id="CHEBI:62830"/>
        <dbReference type="EC" id="5.1.3.13"/>
    </reaction>
</comment>
<dbReference type="Gene3D" id="2.60.120.10">
    <property type="entry name" value="Jelly Rolls"/>
    <property type="match status" value="1"/>
</dbReference>